<evidence type="ECO:0000313" key="3">
    <source>
        <dbReference type="Proteomes" id="UP000009131"/>
    </source>
</evidence>
<dbReference type="InParanoid" id="G7E7M8"/>
<feature type="domain" description="Rhodanese" evidence="1">
    <location>
        <begin position="17"/>
        <end position="112"/>
    </location>
</feature>
<evidence type="ECO:0000259" key="1">
    <source>
        <dbReference type="PROSITE" id="PS50206"/>
    </source>
</evidence>
<organism evidence="2 3">
    <name type="scientific">Mixia osmundae (strain CBS 9802 / IAM 14324 / JCM 22182 / KY 12970)</name>
    <dbReference type="NCBI Taxonomy" id="764103"/>
    <lineage>
        <taxon>Eukaryota</taxon>
        <taxon>Fungi</taxon>
        <taxon>Dikarya</taxon>
        <taxon>Basidiomycota</taxon>
        <taxon>Pucciniomycotina</taxon>
        <taxon>Mixiomycetes</taxon>
        <taxon>Mixiales</taxon>
        <taxon>Mixiaceae</taxon>
        <taxon>Mixia</taxon>
    </lineage>
</organism>
<sequence length="130" mass="14314">MSYRFTSPAEAAELLKSDTKTAIIDVRDSDYIGGHITGCIHSPSGSFESDVDKLVKKLKDVPVVIVHCALSQQRGPSCARRYAAAREATDSKSDQDILVLRGGFTAFQAQYKDDPALVEGWSKEIWQSTY</sequence>
<reference evidence="2 3" key="1">
    <citation type="journal article" date="2011" name="J. Gen. Appl. Microbiol.">
        <title>Draft genome sequencing of the enigmatic basidiomycete Mixia osmundae.</title>
        <authorList>
            <person name="Nishida H."/>
            <person name="Nagatsuka Y."/>
            <person name="Sugiyama J."/>
        </authorList>
    </citation>
    <scope>NUCLEOTIDE SEQUENCE [LARGE SCALE GENOMIC DNA]</scope>
    <source>
        <strain evidence="3">CBS 9802 / IAM 14324 / JCM 22182 / KY 12970</strain>
    </source>
</reference>
<dbReference type="Gene3D" id="3.40.250.10">
    <property type="entry name" value="Rhodanese-like domain"/>
    <property type="match status" value="1"/>
</dbReference>
<dbReference type="PANTHER" id="PTHR10828:SF38">
    <property type="entry name" value="ARSENICAL-RESISTANCE PROTEIN 2-RELATED"/>
    <property type="match status" value="1"/>
</dbReference>
<evidence type="ECO:0000313" key="2">
    <source>
        <dbReference type="EMBL" id="GAA98838.1"/>
    </source>
</evidence>
<dbReference type="Pfam" id="PF00581">
    <property type="entry name" value="Rhodanese"/>
    <property type="match status" value="1"/>
</dbReference>
<accession>G7E7M8</accession>
<dbReference type="SUPFAM" id="SSF52821">
    <property type="entry name" value="Rhodanese/Cell cycle control phosphatase"/>
    <property type="match status" value="1"/>
</dbReference>
<dbReference type="GO" id="GO:0004725">
    <property type="term" value="F:protein tyrosine phosphatase activity"/>
    <property type="evidence" value="ECO:0007669"/>
    <property type="project" value="TreeGrafter"/>
</dbReference>
<dbReference type="OMA" id="RGGFTQW"/>
<dbReference type="OrthoDB" id="102559at2759"/>
<dbReference type="PANTHER" id="PTHR10828">
    <property type="entry name" value="M-PHASE INDUCER PHOSPHATASE DUAL SPECIFICITY PHOSPHATASE CDC25"/>
    <property type="match status" value="1"/>
</dbReference>
<dbReference type="eggNOG" id="KOG3772">
    <property type="taxonomic scope" value="Eukaryota"/>
</dbReference>
<dbReference type="GO" id="GO:0005737">
    <property type="term" value="C:cytoplasm"/>
    <property type="evidence" value="ECO:0007669"/>
    <property type="project" value="TreeGrafter"/>
</dbReference>
<dbReference type="HOGENOM" id="CLU_107716_1_1_1"/>
<dbReference type="FunCoup" id="G7E7M8">
    <property type="interactions" value="233"/>
</dbReference>
<keyword evidence="3" id="KW-1185">Reference proteome</keyword>
<dbReference type="Proteomes" id="UP000009131">
    <property type="component" value="Unassembled WGS sequence"/>
</dbReference>
<gene>
    <name evidence="2" type="primary">Mo05526</name>
    <name evidence="2" type="ORF">E5Q_05526</name>
</gene>
<dbReference type="InterPro" id="IPR036873">
    <property type="entry name" value="Rhodanese-like_dom_sf"/>
</dbReference>
<protein>
    <recommendedName>
        <fullName evidence="1">Rhodanese domain-containing protein</fullName>
    </recommendedName>
</protein>
<reference evidence="2 3" key="2">
    <citation type="journal article" date="2012" name="Open Biol.">
        <title>Characteristics of nucleosomes and linker DNA regions on the genome of the basidiomycete Mixia osmundae revealed by mono- and dinucleosome mapping.</title>
        <authorList>
            <person name="Nishida H."/>
            <person name="Kondo S."/>
            <person name="Matsumoto T."/>
            <person name="Suzuki Y."/>
            <person name="Yoshikawa H."/>
            <person name="Taylor T.D."/>
            <person name="Sugiyama J."/>
        </authorList>
    </citation>
    <scope>NUCLEOTIDE SEQUENCE [LARGE SCALE GENOMIC DNA]</scope>
    <source>
        <strain evidence="3">CBS 9802 / IAM 14324 / JCM 22182 / KY 12970</strain>
    </source>
</reference>
<comment type="caution">
    <text evidence="2">The sequence shown here is derived from an EMBL/GenBank/DDBJ whole genome shotgun (WGS) entry which is preliminary data.</text>
</comment>
<dbReference type="GO" id="GO:0005634">
    <property type="term" value="C:nucleus"/>
    <property type="evidence" value="ECO:0007669"/>
    <property type="project" value="TreeGrafter"/>
</dbReference>
<dbReference type="RefSeq" id="XP_014567007.1">
    <property type="nucleotide sequence ID" value="XM_014711521.1"/>
</dbReference>
<dbReference type="InterPro" id="IPR001763">
    <property type="entry name" value="Rhodanese-like_dom"/>
</dbReference>
<name>G7E7M8_MIXOS</name>
<dbReference type="PROSITE" id="PS50206">
    <property type="entry name" value="RHODANESE_3"/>
    <property type="match status" value="1"/>
</dbReference>
<dbReference type="AlphaFoldDB" id="G7E7M8"/>
<dbReference type="STRING" id="764103.G7E7M8"/>
<dbReference type="SMART" id="SM00450">
    <property type="entry name" value="RHOD"/>
    <property type="match status" value="1"/>
</dbReference>
<proteinExistence type="predicted"/>
<dbReference type="EMBL" id="BABT02000165">
    <property type="protein sequence ID" value="GAA98838.1"/>
    <property type="molecule type" value="Genomic_DNA"/>
</dbReference>